<feature type="compositionally biased region" description="Polar residues" evidence="1">
    <location>
        <begin position="637"/>
        <end position="646"/>
    </location>
</feature>
<dbReference type="Proteomes" id="UP001652660">
    <property type="component" value="Chromosome 1e"/>
</dbReference>
<feature type="compositionally biased region" description="Polar residues" evidence="1">
    <location>
        <begin position="101"/>
        <end position="115"/>
    </location>
</feature>
<accession>A0A6P6VAN0</accession>
<dbReference type="GeneID" id="113718305"/>
<dbReference type="OrthoDB" id="914242at2759"/>
<feature type="compositionally biased region" description="Polar residues" evidence="1">
    <location>
        <begin position="156"/>
        <end position="168"/>
    </location>
</feature>
<feature type="region of interest" description="Disordered" evidence="1">
    <location>
        <begin position="140"/>
        <end position="168"/>
    </location>
</feature>
<keyword evidence="2" id="KW-1133">Transmembrane helix</keyword>
<feature type="region of interest" description="Disordered" evidence="1">
    <location>
        <begin position="217"/>
        <end position="260"/>
    </location>
</feature>
<reference evidence="4" key="2">
    <citation type="submission" date="2025-08" db="UniProtKB">
        <authorList>
            <consortium name="RefSeq"/>
        </authorList>
    </citation>
    <scope>IDENTIFICATION</scope>
    <source>
        <tissue evidence="4">Leaves</tissue>
    </source>
</reference>
<keyword evidence="2" id="KW-0472">Membrane</keyword>
<evidence type="ECO:0000256" key="1">
    <source>
        <dbReference type="SAM" id="MobiDB-lite"/>
    </source>
</evidence>
<proteinExistence type="predicted"/>
<keyword evidence="3" id="KW-1185">Reference proteome</keyword>
<feature type="region of interest" description="Disordered" evidence="1">
    <location>
        <begin position="585"/>
        <end position="655"/>
    </location>
</feature>
<dbReference type="AlphaFoldDB" id="A0A6P6VAN0"/>
<name>A0A6P6VAN0_COFAR</name>
<feature type="compositionally biased region" description="Basic and acidic residues" evidence="1">
    <location>
        <begin position="222"/>
        <end position="231"/>
    </location>
</feature>
<feature type="transmembrane region" description="Helical" evidence="2">
    <location>
        <begin position="30"/>
        <end position="50"/>
    </location>
</feature>
<keyword evidence="2" id="KW-0812">Transmembrane</keyword>
<reference evidence="3" key="1">
    <citation type="journal article" date="2025" name="Foods">
        <title>Unveiling the Microbial Signatures of Arabica Coffee Cherries: Insights into Ripeness Specific Diversity, Functional Traits, and Implications for Quality and Safety.</title>
        <authorList>
            <consortium name="RefSeq"/>
            <person name="Tenea G.N."/>
            <person name="Cifuentes V."/>
            <person name="Reyes P."/>
            <person name="Cevallos-Vallejos M."/>
        </authorList>
    </citation>
    <scope>NUCLEOTIDE SEQUENCE [LARGE SCALE GENOMIC DNA]</scope>
</reference>
<sequence length="783" mass="86077">MEAPKSTFPKQRRNKTVISRIGKAGGGGGIGVGIIFLGGAVASATAAFLIRRRLQKSTSNIKNCSRDPSTPSAEIPYKLLEDKNTNQAKGLKFIAPDSDSPACTDTHQNLSNGTAKTGIHENHNTVTSDQSFIQDQKYQIQADDGKGDPVADSEQLVHSNSPGGLVSSLQFDASPLKEEESPLPLVGNQALHQPKQVADRFSGEEIEIIREDDPVDAALVDKGTEKEKQKLENGNGEEMELENGNCSSDKDMGELNSQDAAETTKIEQRTGTLLQSGEEQENPFHCDQESESSANLLPTKDQRPESEECCLAFETVEVIEKVEALEAAIVGQGKGDTMTQMTLVHGSPCTENLGVNGRNEKLEVSHEDQGKGNAQILMLAEEENKCDHHDSLLNIGANEETEGNDTLEAIDLDEHRGTVTSMSEKGQTRCLVGSPTTESAEVKEKDEMMEEAEARDTELISCEESQANGESAQFPHNIASASNQQKLHTEKPGFFSNVDHEDNSVFDELTSEDKTCEDFSRLLKPEIGSDDGFTELQLSAEAAEARKETIVNEPASDDRVIESENSPMQFVEIQKNLNGDNEKQLEEVEGRSQVNYADNVTIEEHNQTRPEEDSLHDEGDDDADEANMTDKVEDSSEGTGDSSVESNAEPIWPMDSLEEVCAEVKELKINGKKEEQHMEEDQNVRTQVPTCPQNIDNDGIIDKSIRNGNDCKSNSKLNFLERVMLELAEQTHQPTTYSQKLRILIPTILALSWSLCFWQFGPPFLKISLIVVLIKILSKIQGF</sequence>
<feature type="region of interest" description="Disordered" evidence="1">
    <location>
        <begin position="276"/>
        <end position="304"/>
    </location>
</feature>
<gene>
    <name evidence="4" type="primary">LOC113718305</name>
</gene>
<feature type="region of interest" description="Disordered" evidence="1">
    <location>
        <begin position="96"/>
        <end position="123"/>
    </location>
</feature>
<evidence type="ECO:0000256" key="2">
    <source>
        <dbReference type="SAM" id="Phobius"/>
    </source>
</evidence>
<evidence type="ECO:0000313" key="3">
    <source>
        <dbReference type="Proteomes" id="UP001652660"/>
    </source>
</evidence>
<feature type="compositionally biased region" description="Basic and acidic residues" evidence="1">
    <location>
        <begin position="602"/>
        <end position="617"/>
    </location>
</feature>
<feature type="compositionally biased region" description="Acidic residues" evidence="1">
    <location>
        <begin position="618"/>
        <end position="627"/>
    </location>
</feature>
<organism evidence="3 4">
    <name type="scientific">Coffea arabica</name>
    <name type="common">Arabian coffee</name>
    <dbReference type="NCBI Taxonomy" id="13443"/>
    <lineage>
        <taxon>Eukaryota</taxon>
        <taxon>Viridiplantae</taxon>
        <taxon>Streptophyta</taxon>
        <taxon>Embryophyta</taxon>
        <taxon>Tracheophyta</taxon>
        <taxon>Spermatophyta</taxon>
        <taxon>Magnoliopsida</taxon>
        <taxon>eudicotyledons</taxon>
        <taxon>Gunneridae</taxon>
        <taxon>Pentapetalae</taxon>
        <taxon>asterids</taxon>
        <taxon>lamiids</taxon>
        <taxon>Gentianales</taxon>
        <taxon>Rubiaceae</taxon>
        <taxon>Ixoroideae</taxon>
        <taxon>Gardenieae complex</taxon>
        <taxon>Bertiereae - Coffeeae clade</taxon>
        <taxon>Coffeeae</taxon>
        <taxon>Coffea</taxon>
    </lineage>
</organism>
<feature type="region of interest" description="Disordered" evidence="1">
    <location>
        <begin position="418"/>
        <end position="447"/>
    </location>
</feature>
<evidence type="ECO:0000313" key="4">
    <source>
        <dbReference type="RefSeq" id="XP_027099022.1"/>
    </source>
</evidence>
<dbReference type="RefSeq" id="XP_027099022.1">
    <property type="nucleotide sequence ID" value="XM_027243221.2"/>
</dbReference>
<protein>
    <submittedName>
        <fullName evidence="4">Uncharacterized protein</fullName>
    </submittedName>
</protein>